<dbReference type="GO" id="GO:0008168">
    <property type="term" value="F:methyltransferase activity"/>
    <property type="evidence" value="ECO:0007669"/>
    <property type="project" value="UniProtKB-KW"/>
</dbReference>
<dbReference type="Pfam" id="PF13649">
    <property type="entry name" value="Methyltransf_25"/>
    <property type="match status" value="1"/>
</dbReference>
<evidence type="ECO:0000313" key="6">
    <source>
        <dbReference type="Proteomes" id="UP000518300"/>
    </source>
</evidence>
<dbReference type="RefSeq" id="WP_169344781.1">
    <property type="nucleotide sequence ID" value="NZ_JABBJJ010000040.1"/>
</dbReference>
<dbReference type="SUPFAM" id="SSF53335">
    <property type="entry name" value="S-adenosyl-L-methionine-dependent methyltransferases"/>
    <property type="match status" value="1"/>
</dbReference>
<reference evidence="5 6" key="1">
    <citation type="submission" date="2020-04" db="EMBL/GenBank/DDBJ databases">
        <title>Draft genome of Pyxidicoccus fallax type strain.</title>
        <authorList>
            <person name="Whitworth D.E."/>
        </authorList>
    </citation>
    <scope>NUCLEOTIDE SEQUENCE [LARGE SCALE GENOMIC DNA]</scope>
    <source>
        <strain evidence="5 6">DSM 14698</strain>
    </source>
</reference>
<evidence type="ECO:0000259" key="4">
    <source>
        <dbReference type="Pfam" id="PF13649"/>
    </source>
</evidence>
<dbReference type="AlphaFoldDB" id="A0A848LB83"/>
<evidence type="ECO:0000256" key="1">
    <source>
        <dbReference type="ARBA" id="ARBA00022603"/>
    </source>
</evidence>
<dbReference type="CDD" id="cd02440">
    <property type="entry name" value="AdoMet_MTases"/>
    <property type="match status" value="1"/>
</dbReference>
<dbReference type="GO" id="GO:0032259">
    <property type="term" value="P:methylation"/>
    <property type="evidence" value="ECO:0007669"/>
    <property type="project" value="UniProtKB-KW"/>
</dbReference>
<dbReference type="PANTHER" id="PTHR43464">
    <property type="entry name" value="METHYLTRANSFERASE"/>
    <property type="match status" value="1"/>
</dbReference>
<keyword evidence="3" id="KW-0949">S-adenosyl-L-methionine</keyword>
<keyword evidence="1 5" id="KW-0489">Methyltransferase</keyword>
<dbReference type="EMBL" id="JABBJJ010000040">
    <property type="protein sequence ID" value="NMO15492.1"/>
    <property type="molecule type" value="Genomic_DNA"/>
</dbReference>
<organism evidence="5 6">
    <name type="scientific">Pyxidicoccus fallax</name>
    <dbReference type="NCBI Taxonomy" id="394095"/>
    <lineage>
        <taxon>Bacteria</taxon>
        <taxon>Pseudomonadati</taxon>
        <taxon>Myxococcota</taxon>
        <taxon>Myxococcia</taxon>
        <taxon>Myxococcales</taxon>
        <taxon>Cystobacterineae</taxon>
        <taxon>Myxococcaceae</taxon>
        <taxon>Pyxidicoccus</taxon>
    </lineage>
</organism>
<dbReference type="PANTHER" id="PTHR43464:SF19">
    <property type="entry name" value="UBIQUINONE BIOSYNTHESIS O-METHYLTRANSFERASE, MITOCHONDRIAL"/>
    <property type="match status" value="1"/>
</dbReference>
<dbReference type="InterPro" id="IPR041698">
    <property type="entry name" value="Methyltransf_25"/>
</dbReference>
<keyword evidence="6" id="KW-1185">Reference proteome</keyword>
<evidence type="ECO:0000256" key="2">
    <source>
        <dbReference type="ARBA" id="ARBA00022679"/>
    </source>
</evidence>
<evidence type="ECO:0000256" key="3">
    <source>
        <dbReference type="ARBA" id="ARBA00022691"/>
    </source>
</evidence>
<feature type="domain" description="Methyltransferase" evidence="4">
    <location>
        <begin position="24"/>
        <end position="120"/>
    </location>
</feature>
<dbReference type="Gene3D" id="3.40.50.150">
    <property type="entry name" value="Vaccinia Virus protein VP39"/>
    <property type="match status" value="1"/>
</dbReference>
<dbReference type="InterPro" id="IPR029063">
    <property type="entry name" value="SAM-dependent_MTases_sf"/>
</dbReference>
<accession>A0A848LB83</accession>
<protein>
    <submittedName>
        <fullName evidence="5">Class I SAM-dependent methyltransferase</fullName>
    </submittedName>
</protein>
<gene>
    <name evidence="5" type="ORF">HG543_11610</name>
</gene>
<keyword evidence="2 5" id="KW-0808">Transferase</keyword>
<dbReference type="Proteomes" id="UP000518300">
    <property type="component" value="Unassembled WGS sequence"/>
</dbReference>
<evidence type="ECO:0000313" key="5">
    <source>
        <dbReference type="EMBL" id="NMO15492.1"/>
    </source>
</evidence>
<sequence>MTPASERLVWAVETLEVRAADRLLEVGCGQGVAVSLVCERLRSGSILAIDRSAAMIAQARRRNREHVAAGRAIILDAVSLEDADFGGARFDKVFAVNVDFLRKEPARSLETLRAVLRPRGALYLFHQPPLEAKVRPWADGTPRILEAHGFTVRDVRVKKLKPASVACVHAVPSSSSSKA</sequence>
<comment type="caution">
    <text evidence="5">The sequence shown here is derived from an EMBL/GenBank/DDBJ whole genome shotgun (WGS) entry which is preliminary data.</text>
</comment>
<proteinExistence type="predicted"/>
<name>A0A848LB83_9BACT</name>